<dbReference type="AlphaFoldDB" id="A0A699ZN23"/>
<dbReference type="Proteomes" id="UP000485058">
    <property type="component" value="Unassembled WGS sequence"/>
</dbReference>
<evidence type="ECO:0000313" key="2">
    <source>
        <dbReference type="Proteomes" id="UP000485058"/>
    </source>
</evidence>
<dbReference type="EMBL" id="BLLF01002252">
    <property type="protein sequence ID" value="GFH23355.1"/>
    <property type="molecule type" value="Genomic_DNA"/>
</dbReference>
<proteinExistence type="predicted"/>
<dbReference type="Gene3D" id="1.10.472.50">
    <property type="entry name" value="HD-domain/PDEase-like"/>
    <property type="match status" value="1"/>
</dbReference>
<organism evidence="1 2">
    <name type="scientific">Haematococcus lacustris</name>
    <name type="common">Green alga</name>
    <name type="synonym">Haematococcus pluvialis</name>
    <dbReference type="NCBI Taxonomy" id="44745"/>
    <lineage>
        <taxon>Eukaryota</taxon>
        <taxon>Viridiplantae</taxon>
        <taxon>Chlorophyta</taxon>
        <taxon>core chlorophytes</taxon>
        <taxon>Chlorophyceae</taxon>
        <taxon>CS clade</taxon>
        <taxon>Chlamydomonadales</taxon>
        <taxon>Haematococcaceae</taxon>
        <taxon>Haematococcus</taxon>
    </lineage>
</organism>
<comment type="caution">
    <text evidence="1">The sequence shown here is derived from an EMBL/GenBank/DDBJ whole genome shotgun (WGS) entry which is preliminary data.</text>
</comment>
<accession>A0A699ZN23</accession>
<dbReference type="SUPFAM" id="SSF109604">
    <property type="entry name" value="HD-domain/PDEase-like"/>
    <property type="match status" value="1"/>
</dbReference>
<sequence>MPAAAQATVTPGWHGGLILSTVLTHTRPTLRMLDAQLLHRTEDFVQCALASHDSSHDIWHIRRVRANAKPRLCPWWADVGGGGGLDCRRYAVGGALRTAA</sequence>
<keyword evidence="2" id="KW-1185">Reference proteome</keyword>
<gene>
    <name evidence="1" type="ORF">HaLaN_20956</name>
</gene>
<evidence type="ECO:0000313" key="1">
    <source>
        <dbReference type="EMBL" id="GFH23355.1"/>
    </source>
</evidence>
<name>A0A699ZN23_HAELA</name>
<reference evidence="1 2" key="1">
    <citation type="submission" date="2020-02" db="EMBL/GenBank/DDBJ databases">
        <title>Draft genome sequence of Haematococcus lacustris strain NIES-144.</title>
        <authorList>
            <person name="Morimoto D."/>
            <person name="Nakagawa S."/>
            <person name="Yoshida T."/>
            <person name="Sawayama S."/>
        </authorList>
    </citation>
    <scope>NUCLEOTIDE SEQUENCE [LARGE SCALE GENOMIC DNA]</scope>
    <source>
        <strain evidence="1 2">NIES-144</strain>
    </source>
</reference>
<protein>
    <submittedName>
        <fullName evidence="1">Uncharacterized protein</fullName>
    </submittedName>
</protein>